<evidence type="ECO:0000313" key="1">
    <source>
        <dbReference type="EMBL" id="GLC88650.1"/>
    </source>
</evidence>
<dbReference type="EMBL" id="BRZA01000002">
    <property type="protein sequence ID" value="GLC88650.1"/>
    <property type="molecule type" value="Genomic_DNA"/>
</dbReference>
<name>A0ABQ5NJV3_9BACI</name>
<reference evidence="1" key="1">
    <citation type="submission" date="2022-08" db="EMBL/GenBank/DDBJ databases">
        <title>Draft genome sequence of Lysinibacillus sp. strain KH24.</title>
        <authorList>
            <person name="Kanbe H."/>
            <person name="Itoh H."/>
        </authorList>
    </citation>
    <scope>NUCLEOTIDE SEQUENCE</scope>
    <source>
        <strain evidence="1">KH24</strain>
    </source>
</reference>
<comment type="caution">
    <text evidence="1">The sequence shown here is derived from an EMBL/GenBank/DDBJ whole genome shotgun (WGS) entry which is preliminary data.</text>
</comment>
<evidence type="ECO:0000313" key="2">
    <source>
        <dbReference type="Proteomes" id="UP001065593"/>
    </source>
</evidence>
<dbReference type="RefSeq" id="WP_264988411.1">
    <property type="nucleotide sequence ID" value="NZ_BRZA01000002.1"/>
</dbReference>
<gene>
    <name evidence="1" type="ORF">LYSBPC_17770</name>
</gene>
<accession>A0ABQ5NJV3</accession>
<proteinExistence type="predicted"/>
<keyword evidence="2" id="KW-1185">Reference proteome</keyword>
<protein>
    <submittedName>
        <fullName evidence="1">Uncharacterized protein</fullName>
    </submittedName>
</protein>
<sequence>MKVNEKEAAIIFKHEKDIFRYLVDLTYMEKTANEIVSIFEGFEYLLNSDDEMIVRMDNIKQKFFCFFEGAKTNLKTLNETSQYFKTSMIITSEENETNKKAVTSANVTTK</sequence>
<dbReference type="Proteomes" id="UP001065593">
    <property type="component" value="Unassembled WGS sequence"/>
</dbReference>
<organism evidence="1 2">
    <name type="scientific">Lysinibacillus piscis</name>
    <dbReference type="NCBI Taxonomy" id="2518931"/>
    <lineage>
        <taxon>Bacteria</taxon>
        <taxon>Bacillati</taxon>
        <taxon>Bacillota</taxon>
        <taxon>Bacilli</taxon>
        <taxon>Bacillales</taxon>
        <taxon>Bacillaceae</taxon>
        <taxon>Lysinibacillus</taxon>
    </lineage>
</organism>